<reference evidence="7" key="1">
    <citation type="journal article" date="2009" name="Genome Res.">
        <title>Comparative genomic analyses of the human fungal pathogens Coccidioides and their relatives.</title>
        <authorList>
            <person name="Sharpton T.J."/>
            <person name="Stajich J.E."/>
            <person name="Rounsley S.D."/>
            <person name="Gardner M.J."/>
            <person name="Wortman J.R."/>
            <person name="Jordar V.S."/>
            <person name="Maiti R."/>
            <person name="Kodira C.D."/>
            <person name="Neafsey D.E."/>
            <person name="Zeng Q."/>
            <person name="Hung C.-Y."/>
            <person name="McMahan C."/>
            <person name="Muszewska A."/>
            <person name="Grynberg M."/>
            <person name="Mandel M.A."/>
            <person name="Kellner E.M."/>
            <person name="Barker B.M."/>
            <person name="Galgiani J.N."/>
            <person name="Orbach M.J."/>
            <person name="Kirkland T.N."/>
            <person name="Cole G.T."/>
            <person name="Henn M.R."/>
            <person name="Birren B.W."/>
            <person name="Taylor J.W."/>
        </authorList>
    </citation>
    <scope>NUCLEOTIDE SEQUENCE [LARGE SCALE GENOMIC DNA]</scope>
    <source>
        <strain evidence="7">RS</strain>
    </source>
</reference>
<dbReference type="SUPFAM" id="SSF56399">
    <property type="entry name" value="ADP-ribosylation"/>
    <property type="match status" value="1"/>
</dbReference>
<keyword evidence="4" id="KW-0520">NAD</keyword>
<dbReference type="InterPro" id="IPR051838">
    <property type="entry name" value="ARTD_PARP"/>
</dbReference>
<proteinExistence type="predicted"/>
<dbReference type="AlphaFoldDB" id="J3KBI3"/>
<dbReference type="Pfam" id="PF00179">
    <property type="entry name" value="UQ_con"/>
    <property type="match status" value="1"/>
</dbReference>
<sequence>MPRRDFIRDLQKETSSADYPSLLNVGPGEDDGTIFCSFKLDGNHEKIVDIHFLISDLSDYPREHSYFLYTTSDDVPYFITACLEKVQAHLRGLRVADMLLHLSGALNRVGTLRSGKEVSFSGDSDEDTELENDCEMEDAEVEDFEGDWSPNSPFLSVPNADTFDEADVKGAALPALMQNLASDLRTSKVAGFRVGYLGNVVNPIICISCRISRLGISEEAMEAWKVTGQQYLVCLIRYIGRYRTLEEILQEDVALGKPSIELLVDLCDSYKPTMQSVLAALGRHHSTFDTMSLGESGTDHSNAEPRAIVRSFISKPINSLMNERFVKILRYRLAYGLSWEGAELFFNEIQGKPLDYANPGDREYSTKEREASTATFLPSLVTSDHLLESKGLNSSLSLIAMQFALRHFVRCTEFCLVCHCKTNDAFEALKPYVCSKSLCLYQYMALGFGPSLEWEILAQPNVVDLLISFTYSSARNMRLSDFPVGLGFLVPSELINAAQGSSNSLGSFAPILSSTVTIPAHKQLHAELDRVNMELRFRDKHGTRCLRAGDWIVITECGGDKTPSHCRVKDTSLWPSVKLGPPISVSHGPSKCQMNPPIPGYQKASFVLYDKNFDELTNPNRQATICLLLDTLPSVKEMKAYLAGFPSASQPSLSNWTDRISKSGLDLLRWIVASNRSCIIQDYPDTVFTDQPETEARDHGQNLVQEMSGYLQFRFAQGAPDKEQRFIQSVATSSDFPQYPTVFAWHGSPLYNWHGILREGLHYKSILHGRAYGNGVYMSPSFGVASSYIRASIGNGWPQSNLEITSAISLNEVVNAPGKFVSNNPHLVVSELDWIQTRYLFVSCKNSSETGDVSKFQRGGLYYQQDPKYKAMGPQNKEILIPMTAFSRQRRLTLKAHTFGSTPSAVQAKLPTLQAVPNGLSETAGMEVDGSKFGTDQDSWISDDTDTEDILILINADEKGKSAVRHPPIVPEVPKTDFVPGKLDGSTLALLGPPSFATPGATKALQRDLRTTLQIQENTPLHELGWYIDPNLINTVYQWIVELHSFEPKIPLSDDLRVAGLTSIVIELRFSKDYPISPPFVRVIRPRFLGFQQGGGGHVTAGGALCMELLTNSGWSAVSSIESVLLQVRLALSSTDPRPARLQRGQNVKKGTVSEYGMAEAIDAYVRACRMHGWEVPQDFAQHMGGLAWSSNES</sequence>
<evidence type="ECO:0000256" key="2">
    <source>
        <dbReference type="ARBA" id="ARBA00022679"/>
    </source>
</evidence>
<dbReference type="Gene3D" id="3.10.110.10">
    <property type="entry name" value="Ubiquitin Conjugating Enzyme"/>
    <property type="match status" value="1"/>
</dbReference>
<dbReference type="FunFam" id="3.10.110.10:FF:000107">
    <property type="entry name" value="Ubiquitin conjugating enzyme, putative"/>
    <property type="match status" value="1"/>
</dbReference>
<dbReference type="RefSeq" id="XP_001244070.1">
    <property type="nucleotide sequence ID" value="XM_001244069.2"/>
</dbReference>
<keyword evidence="7" id="KW-1185">Reference proteome</keyword>
<organism evidence="6 7">
    <name type="scientific">Coccidioides immitis (strain RS)</name>
    <name type="common">Valley fever fungus</name>
    <dbReference type="NCBI Taxonomy" id="246410"/>
    <lineage>
        <taxon>Eukaryota</taxon>
        <taxon>Fungi</taxon>
        <taxon>Dikarya</taxon>
        <taxon>Ascomycota</taxon>
        <taxon>Pezizomycotina</taxon>
        <taxon>Eurotiomycetes</taxon>
        <taxon>Eurotiomycetidae</taxon>
        <taxon>Onygenales</taxon>
        <taxon>Onygenaceae</taxon>
        <taxon>Coccidioides</taxon>
    </lineage>
</organism>
<dbReference type="PROSITE" id="PS50127">
    <property type="entry name" value="UBC_2"/>
    <property type="match status" value="1"/>
</dbReference>
<dbReference type="EMBL" id="GG704916">
    <property type="protein sequence ID" value="EAS32487.3"/>
    <property type="molecule type" value="Genomic_DNA"/>
</dbReference>
<keyword evidence="2" id="KW-0808">Transferase</keyword>
<name>J3KBI3_COCIM</name>
<feature type="domain" description="UBC core" evidence="5">
    <location>
        <begin position="1003"/>
        <end position="1175"/>
    </location>
</feature>
<dbReference type="SUPFAM" id="SSF54495">
    <property type="entry name" value="UBC-like"/>
    <property type="match status" value="1"/>
</dbReference>
<dbReference type="OMA" id="LVCHCKT"/>
<dbReference type="InterPro" id="IPR000608">
    <property type="entry name" value="UBC"/>
</dbReference>
<dbReference type="Proteomes" id="UP000001261">
    <property type="component" value="Unassembled WGS sequence"/>
</dbReference>
<dbReference type="GO" id="GO:0003950">
    <property type="term" value="F:NAD+ poly-ADP-ribosyltransferase activity"/>
    <property type="evidence" value="ECO:0007669"/>
    <property type="project" value="InterPro"/>
</dbReference>
<keyword evidence="3" id="KW-0548">Nucleotidyltransferase</keyword>
<reference evidence="7" key="2">
    <citation type="journal article" date="2010" name="Genome Res.">
        <title>Population genomic sequencing of Coccidioides fungi reveals recent hybridization and transposon control.</title>
        <authorList>
            <person name="Neafsey D.E."/>
            <person name="Barker B.M."/>
            <person name="Sharpton T.J."/>
            <person name="Stajich J.E."/>
            <person name="Park D.J."/>
            <person name="Whiston E."/>
            <person name="Hung C.-Y."/>
            <person name="McMahan C."/>
            <person name="White J."/>
            <person name="Sykes S."/>
            <person name="Heiman D."/>
            <person name="Young S."/>
            <person name="Zeng Q."/>
            <person name="Abouelleil A."/>
            <person name="Aftuck L."/>
            <person name="Bessette D."/>
            <person name="Brown A."/>
            <person name="FitzGerald M."/>
            <person name="Lui A."/>
            <person name="Macdonald J.P."/>
            <person name="Priest M."/>
            <person name="Orbach M.J."/>
            <person name="Galgiani J.N."/>
            <person name="Kirkland T.N."/>
            <person name="Cole G.T."/>
            <person name="Birren B.W."/>
            <person name="Henn M.R."/>
            <person name="Taylor J.W."/>
            <person name="Rounsley S.D."/>
        </authorList>
    </citation>
    <scope>GENOME REANNOTATION</scope>
    <source>
        <strain evidence="7">RS</strain>
    </source>
</reference>
<keyword evidence="1" id="KW-0328">Glycosyltransferase</keyword>
<dbReference type="VEuPathDB" id="FungiDB:CIMG_03511"/>
<dbReference type="InParanoid" id="J3KBI3"/>
<gene>
    <name evidence="6" type="ORF">CIMG_03511</name>
</gene>
<dbReference type="InterPro" id="IPR012317">
    <property type="entry name" value="Poly(ADP-ribose)pol_cat_dom"/>
</dbReference>
<dbReference type="CDD" id="cd23802">
    <property type="entry name" value="UBCc_UBE2Q"/>
    <property type="match status" value="1"/>
</dbReference>
<dbReference type="GeneID" id="4564388"/>
<evidence type="ECO:0000256" key="4">
    <source>
        <dbReference type="ARBA" id="ARBA00023027"/>
    </source>
</evidence>
<accession>J3KBI3</accession>
<dbReference type="OrthoDB" id="109543at2759"/>
<evidence type="ECO:0000259" key="5">
    <source>
        <dbReference type="PROSITE" id="PS50127"/>
    </source>
</evidence>
<evidence type="ECO:0000313" key="6">
    <source>
        <dbReference type="EMBL" id="EAS32487.3"/>
    </source>
</evidence>
<dbReference type="InterPro" id="IPR016135">
    <property type="entry name" value="UBQ-conjugating_enzyme/RWD"/>
</dbReference>
<evidence type="ECO:0000313" key="7">
    <source>
        <dbReference type="Proteomes" id="UP000001261"/>
    </source>
</evidence>
<dbReference type="GO" id="GO:0016779">
    <property type="term" value="F:nucleotidyltransferase activity"/>
    <property type="evidence" value="ECO:0007669"/>
    <property type="project" value="UniProtKB-KW"/>
</dbReference>
<dbReference type="Pfam" id="PF00644">
    <property type="entry name" value="PARP"/>
    <property type="match status" value="1"/>
</dbReference>
<dbReference type="PANTHER" id="PTHR21328">
    <property type="entry name" value="POLY ADP-RIBOSE POLYMERASE FAMILY, MEMBER PARP"/>
    <property type="match status" value="1"/>
</dbReference>
<protein>
    <submittedName>
        <fullName evidence="6">Ubiquitin conjugating enzyme</fullName>
    </submittedName>
</protein>
<evidence type="ECO:0000256" key="1">
    <source>
        <dbReference type="ARBA" id="ARBA00022676"/>
    </source>
</evidence>
<dbReference type="KEGG" id="cim:CIMG_03511"/>
<evidence type="ECO:0000256" key="3">
    <source>
        <dbReference type="ARBA" id="ARBA00022695"/>
    </source>
</evidence>
<dbReference type="Gene3D" id="3.90.228.10">
    <property type="match status" value="1"/>
</dbReference>
<dbReference type="STRING" id="246410.J3KBI3"/>